<organism evidence="2 3">
    <name type="scientific">Legionella geestiana</name>
    <dbReference type="NCBI Taxonomy" id="45065"/>
    <lineage>
        <taxon>Bacteria</taxon>
        <taxon>Pseudomonadati</taxon>
        <taxon>Pseudomonadota</taxon>
        <taxon>Gammaproteobacteria</taxon>
        <taxon>Legionellales</taxon>
        <taxon>Legionellaceae</taxon>
        <taxon>Legionella</taxon>
    </lineage>
</organism>
<feature type="chain" id="PRO_5006913672" evidence="1">
    <location>
        <begin position="25"/>
        <end position="137"/>
    </location>
</feature>
<gene>
    <name evidence="2" type="ORF">Lgee_0632</name>
</gene>
<protein>
    <submittedName>
        <fullName evidence="2">Uncharacterized protein</fullName>
    </submittedName>
</protein>
<evidence type="ECO:0000313" key="2">
    <source>
        <dbReference type="EMBL" id="KTD02719.1"/>
    </source>
</evidence>
<proteinExistence type="predicted"/>
<sequence>MPRQYSHLLIIAALLLPLSTPINASDEFLLCGPDEDGCYEDISQWCACIPYNRDYGESAFCFDFDKRTCKPLDEMPGCIQRFIFPNQATCLATLFQSSPHHPCEQVSREYCVSHKTPVCAPDGHPGSCHPLVDDEID</sequence>
<evidence type="ECO:0000256" key="1">
    <source>
        <dbReference type="SAM" id="SignalP"/>
    </source>
</evidence>
<comment type="caution">
    <text evidence="2">The sequence shown here is derived from an EMBL/GenBank/DDBJ whole genome shotgun (WGS) entry which is preliminary data.</text>
</comment>
<name>A0A0W0U4N5_9GAMM</name>
<dbReference type="EMBL" id="LNYC01000018">
    <property type="protein sequence ID" value="KTD02719.1"/>
    <property type="molecule type" value="Genomic_DNA"/>
</dbReference>
<evidence type="ECO:0000313" key="3">
    <source>
        <dbReference type="Proteomes" id="UP000054785"/>
    </source>
</evidence>
<dbReference type="Proteomes" id="UP000054785">
    <property type="component" value="Unassembled WGS sequence"/>
</dbReference>
<reference evidence="2 3" key="1">
    <citation type="submission" date="2015-11" db="EMBL/GenBank/DDBJ databases">
        <title>Genomic analysis of 38 Legionella species identifies large and diverse effector repertoires.</title>
        <authorList>
            <person name="Burstein D."/>
            <person name="Amaro F."/>
            <person name="Zusman T."/>
            <person name="Lifshitz Z."/>
            <person name="Cohen O."/>
            <person name="Gilbert J.A."/>
            <person name="Pupko T."/>
            <person name="Shuman H.A."/>
            <person name="Segal G."/>
        </authorList>
    </citation>
    <scope>NUCLEOTIDE SEQUENCE [LARGE SCALE GENOMIC DNA]</scope>
    <source>
        <strain evidence="2 3">ATCC 49504</strain>
    </source>
</reference>
<keyword evidence="1" id="KW-0732">Signal</keyword>
<accession>A0A0W0U4N5</accession>
<feature type="signal peptide" evidence="1">
    <location>
        <begin position="1"/>
        <end position="24"/>
    </location>
</feature>
<dbReference type="PATRIC" id="fig|45065.4.peg.672"/>
<keyword evidence="3" id="KW-1185">Reference proteome</keyword>
<dbReference type="RefSeq" id="WP_051551029.1">
    <property type="nucleotide sequence ID" value="NZ_CAAAHN010000003.1"/>
</dbReference>
<dbReference type="AlphaFoldDB" id="A0A0W0U4N5"/>
<dbReference type="STRING" id="45065.Lgee_0632"/>